<evidence type="ECO:0000313" key="2">
    <source>
        <dbReference type="EMBL" id="SFS60407.1"/>
    </source>
</evidence>
<keyword evidence="3" id="KW-1185">Reference proteome</keyword>
<reference evidence="3" key="1">
    <citation type="submission" date="2016-10" db="EMBL/GenBank/DDBJ databases">
        <authorList>
            <person name="Varghese N."/>
            <person name="Submissions S."/>
        </authorList>
    </citation>
    <scope>NUCLEOTIDE SEQUENCE [LARGE SCALE GENOMIC DNA]</scope>
    <source>
        <strain evidence="3">DSM 24450</strain>
    </source>
</reference>
<dbReference type="AlphaFoldDB" id="A0A1I6R6R2"/>
<gene>
    <name evidence="2" type="ORF">SAMN04488006_2311</name>
</gene>
<feature type="domain" description="Haemolysin activator HlyB C-terminal" evidence="1">
    <location>
        <begin position="245"/>
        <end position="516"/>
    </location>
</feature>
<evidence type="ECO:0000313" key="3">
    <source>
        <dbReference type="Proteomes" id="UP000199312"/>
    </source>
</evidence>
<dbReference type="STRING" id="593133.SAMN04488006_2311"/>
<dbReference type="Gene3D" id="2.40.160.50">
    <property type="entry name" value="membrane protein fhac: a member of the omp85/tpsb transporter family"/>
    <property type="match status" value="1"/>
</dbReference>
<dbReference type="RefSeq" id="WP_090226581.1">
    <property type="nucleotide sequence ID" value="NZ_FOZP01000005.1"/>
</dbReference>
<evidence type="ECO:0000259" key="1">
    <source>
        <dbReference type="Pfam" id="PF03865"/>
    </source>
</evidence>
<proteinExistence type="predicted"/>
<dbReference type="OrthoDB" id="9811416at2"/>
<dbReference type="Proteomes" id="UP000199312">
    <property type="component" value="Unassembled WGS sequence"/>
</dbReference>
<sequence>MKYLLKPLLFGVFFICFVFKVHAQQIELEIRPIDSVQHKLFNNITYIKKHSEKKNAIAEADLFSKKLKKIGFISNTYNLKISDSIIITEFNLKTKIDFARIYYSENFDQPFLKNITSNLNTTYFDIPFDKIEETIHIITNYFEQKGNTFSEVSLTNLKIKNNILTAKLLINHATKRTIDKIIVKGYETFPKKFYRNYFNIKPNTIFNTKTLKSLNNQLNTLKFVKNIKPPEVLFSEDSTTIYLYLKKKSFNKFNGIIGFSNKENSNKIAFTGNIDLELQNIFNKGEVISLNWRSSINENKLFKSSFFTPYIYNTKISPTFSFSIIKQDTTYTNIKTNIKLDYSIHKNMALSALYRNENSNAIANNYNAAISSFKKSNIGVSYTFKNTKRNSPLTLELSYLLGTRKYNSSKENQKVLEFIGEYSLPFNHRSYLFLKQQNEFLFSKTILENELYKIGGSSSIRGFDELAISASKYVITNIEYHYSLNEFSELYSITDYGYVENNLLKLTSQLYSLGIGYVFNTDKSSTNLSYAIGKTNKLPFEFNSSKIHLKITYFF</sequence>
<dbReference type="InterPro" id="IPR005565">
    <property type="entry name" value="Hemolysn_activator_HlyB_C"/>
</dbReference>
<protein>
    <submittedName>
        <fullName evidence="2">Hemolysin activation/secretion protein</fullName>
    </submittedName>
</protein>
<dbReference type="Pfam" id="PF03865">
    <property type="entry name" value="ShlB"/>
    <property type="match status" value="1"/>
</dbReference>
<dbReference type="EMBL" id="FOZP01000005">
    <property type="protein sequence ID" value="SFS60407.1"/>
    <property type="molecule type" value="Genomic_DNA"/>
</dbReference>
<accession>A0A1I6R6R2</accession>
<organism evidence="2 3">
    <name type="scientific">Lutibacter maritimus</name>
    <dbReference type="NCBI Taxonomy" id="593133"/>
    <lineage>
        <taxon>Bacteria</taxon>
        <taxon>Pseudomonadati</taxon>
        <taxon>Bacteroidota</taxon>
        <taxon>Flavobacteriia</taxon>
        <taxon>Flavobacteriales</taxon>
        <taxon>Flavobacteriaceae</taxon>
        <taxon>Lutibacter</taxon>
    </lineage>
</organism>
<name>A0A1I6R6R2_9FLAO</name>